<dbReference type="AlphaFoldDB" id="A0A7Y0UI01"/>
<name>A0A7Y0UI01_9ACTO</name>
<keyword evidence="1" id="KW-1133">Transmembrane helix</keyword>
<comment type="caution">
    <text evidence="2">The sequence shown here is derived from an EMBL/GenBank/DDBJ whole genome shotgun (WGS) entry which is preliminary data.</text>
</comment>
<dbReference type="EMBL" id="JABCUI010000004">
    <property type="protein sequence ID" value="NMW87706.1"/>
    <property type="molecule type" value="Genomic_DNA"/>
</dbReference>
<keyword evidence="1" id="KW-0472">Membrane</keyword>
<organism evidence="2 3">
    <name type="scientific">Mobiluncus curtisii</name>
    <dbReference type="NCBI Taxonomy" id="2051"/>
    <lineage>
        <taxon>Bacteria</taxon>
        <taxon>Bacillati</taxon>
        <taxon>Actinomycetota</taxon>
        <taxon>Actinomycetes</taxon>
        <taxon>Actinomycetales</taxon>
        <taxon>Actinomycetaceae</taxon>
        <taxon>Mobiluncus</taxon>
    </lineage>
</organism>
<gene>
    <name evidence="2" type="ORF">HHJ67_08145</name>
</gene>
<reference evidence="2 3" key="1">
    <citation type="submission" date="2020-04" db="EMBL/GenBank/DDBJ databases">
        <title>Antimicrobial susceptibility and clonality of vaginal-derived multi-drug resistant Mobiluncus isolates in China.</title>
        <authorList>
            <person name="Zhang X."/>
        </authorList>
    </citation>
    <scope>NUCLEOTIDE SEQUENCE [LARGE SCALE GENOMIC DNA]</scope>
    <source>
        <strain evidence="2 3">19</strain>
    </source>
</reference>
<sequence length="154" mass="16513">MALGFSQGQLFKVRILTVQTAPKARKWVAIPGQENDMIGEIAGIIAAVTFAVLVLVLAVPLWKLGGVFSQLEQSIKAIGDETVVAVKQGQTSLDQVNNQLERVDSMTSAANRSVEDLSALTTLFTATLGRPLIKVAAFSYAVRKAMGIDRKNAK</sequence>
<keyword evidence="1" id="KW-0812">Transmembrane</keyword>
<evidence type="ECO:0000313" key="3">
    <source>
        <dbReference type="Proteomes" id="UP000553981"/>
    </source>
</evidence>
<evidence type="ECO:0000313" key="2">
    <source>
        <dbReference type="EMBL" id="NMW87706.1"/>
    </source>
</evidence>
<dbReference type="Proteomes" id="UP000553981">
    <property type="component" value="Unassembled WGS sequence"/>
</dbReference>
<protein>
    <submittedName>
        <fullName evidence="2">DUF948 domain-containing protein</fullName>
    </submittedName>
</protein>
<evidence type="ECO:0000256" key="1">
    <source>
        <dbReference type="SAM" id="Phobius"/>
    </source>
</evidence>
<proteinExistence type="predicted"/>
<accession>A0A7Y0UI01</accession>
<feature type="transmembrane region" description="Helical" evidence="1">
    <location>
        <begin position="41"/>
        <end position="62"/>
    </location>
</feature>
<dbReference type="InterPro" id="IPR009293">
    <property type="entry name" value="UPF0478"/>
</dbReference>
<dbReference type="Pfam" id="PF06103">
    <property type="entry name" value="DUF948"/>
    <property type="match status" value="1"/>
</dbReference>